<gene>
    <name evidence="2" type="ORF">QYE76_064350</name>
</gene>
<protein>
    <submittedName>
        <fullName evidence="2">Uncharacterized protein</fullName>
    </submittedName>
</protein>
<evidence type="ECO:0000313" key="2">
    <source>
        <dbReference type="EMBL" id="KAK1646545.1"/>
    </source>
</evidence>
<feature type="region of interest" description="Disordered" evidence="1">
    <location>
        <begin position="1"/>
        <end position="101"/>
    </location>
</feature>
<dbReference type="EMBL" id="JAUUTY010000004">
    <property type="protein sequence ID" value="KAK1646545.1"/>
    <property type="molecule type" value="Genomic_DNA"/>
</dbReference>
<sequence length="101" mass="11211">MHAETNRRTSSEAKIQDHTKRRRATHDQLAKHTEHLVPRQLLQEAHGTEAPPLPGPGDLGFSPGMLPVDGDPHDASREDHGAHRRHRCRAGQASQGFRPVP</sequence>
<proteinExistence type="predicted"/>
<feature type="compositionally biased region" description="Basic and acidic residues" evidence="1">
    <location>
        <begin position="25"/>
        <end position="37"/>
    </location>
</feature>
<feature type="compositionally biased region" description="Basic and acidic residues" evidence="1">
    <location>
        <begin position="1"/>
        <end position="18"/>
    </location>
</feature>
<name>A0AAD8S8R7_LOLMU</name>
<feature type="compositionally biased region" description="Basic and acidic residues" evidence="1">
    <location>
        <begin position="70"/>
        <end position="81"/>
    </location>
</feature>
<comment type="caution">
    <text evidence="2">The sequence shown here is derived from an EMBL/GenBank/DDBJ whole genome shotgun (WGS) entry which is preliminary data.</text>
</comment>
<evidence type="ECO:0000313" key="3">
    <source>
        <dbReference type="Proteomes" id="UP001231189"/>
    </source>
</evidence>
<evidence type="ECO:0000256" key="1">
    <source>
        <dbReference type="SAM" id="MobiDB-lite"/>
    </source>
</evidence>
<keyword evidence="3" id="KW-1185">Reference proteome</keyword>
<reference evidence="2" key="1">
    <citation type="submission" date="2023-07" db="EMBL/GenBank/DDBJ databases">
        <title>A chromosome-level genome assembly of Lolium multiflorum.</title>
        <authorList>
            <person name="Chen Y."/>
            <person name="Copetti D."/>
            <person name="Kolliker R."/>
            <person name="Studer B."/>
        </authorList>
    </citation>
    <scope>NUCLEOTIDE SEQUENCE</scope>
    <source>
        <strain evidence="2">02402/16</strain>
        <tissue evidence="2">Leaf</tissue>
    </source>
</reference>
<organism evidence="2 3">
    <name type="scientific">Lolium multiflorum</name>
    <name type="common">Italian ryegrass</name>
    <name type="synonym">Lolium perenne subsp. multiflorum</name>
    <dbReference type="NCBI Taxonomy" id="4521"/>
    <lineage>
        <taxon>Eukaryota</taxon>
        <taxon>Viridiplantae</taxon>
        <taxon>Streptophyta</taxon>
        <taxon>Embryophyta</taxon>
        <taxon>Tracheophyta</taxon>
        <taxon>Spermatophyta</taxon>
        <taxon>Magnoliopsida</taxon>
        <taxon>Liliopsida</taxon>
        <taxon>Poales</taxon>
        <taxon>Poaceae</taxon>
        <taxon>BOP clade</taxon>
        <taxon>Pooideae</taxon>
        <taxon>Poodae</taxon>
        <taxon>Poeae</taxon>
        <taxon>Poeae Chloroplast Group 2 (Poeae type)</taxon>
        <taxon>Loliodinae</taxon>
        <taxon>Loliinae</taxon>
        <taxon>Lolium</taxon>
    </lineage>
</organism>
<dbReference type="Proteomes" id="UP001231189">
    <property type="component" value="Unassembled WGS sequence"/>
</dbReference>
<accession>A0AAD8S8R7</accession>
<dbReference type="AlphaFoldDB" id="A0AAD8S8R7"/>